<dbReference type="PRINTS" id="PR00237">
    <property type="entry name" value="GPCRRHODOPSN"/>
</dbReference>
<evidence type="ECO:0000256" key="14">
    <source>
        <dbReference type="ARBA" id="ARBA00023305"/>
    </source>
</evidence>
<dbReference type="AlphaFoldDB" id="A0A1Y0AYB9"/>
<keyword evidence="2 16" id="KW-0600">Photoreceptor protein</keyword>
<feature type="transmembrane region" description="Helical" evidence="16">
    <location>
        <begin position="174"/>
        <end position="196"/>
    </location>
</feature>
<dbReference type="InterPro" id="IPR050125">
    <property type="entry name" value="GPCR_opsins"/>
</dbReference>
<evidence type="ECO:0000256" key="2">
    <source>
        <dbReference type="ARBA" id="ARBA00022543"/>
    </source>
</evidence>
<keyword evidence="3 16" id="KW-0716">Sensory transduction</keyword>
<dbReference type="GO" id="GO:0007602">
    <property type="term" value="P:phototransduction"/>
    <property type="evidence" value="ECO:0007669"/>
    <property type="project" value="UniProtKB-KW"/>
</dbReference>
<keyword evidence="4 16" id="KW-0812">Transmembrane</keyword>
<evidence type="ECO:0000256" key="15">
    <source>
        <dbReference type="ARBA" id="ARBA00058743"/>
    </source>
</evidence>
<reference evidence="20" key="1">
    <citation type="journal article" date="2017" name="Mol. Biol. Evol.">
        <title>Sexual Dimorphism and Retinal Mosaic Diversification following the Evolution of a Violet Receptor in Butterflies.</title>
        <authorList>
            <person name="McCulloch K.J."/>
            <person name="Yuan F."/>
            <person name="Zhen Y."/>
            <person name="Aardema M.L."/>
            <person name="Smith G."/>
            <person name="Llorente-Bousquets J."/>
            <person name="Andolfatto P."/>
            <person name="Briscoe A.D."/>
        </authorList>
    </citation>
    <scope>NUCLEOTIDE SEQUENCE</scope>
    <source>
        <strain evidence="19">HMP112LWRh</strain>
        <strain evidence="20">HMP333LWRh</strain>
    </source>
</reference>
<dbReference type="InterPro" id="IPR017452">
    <property type="entry name" value="GPCR_Rhodpsn_7TM"/>
</dbReference>
<evidence type="ECO:0000256" key="13">
    <source>
        <dbReference type="ARBA" id="ARBA00023224"/>
    </source>
</evidence>
<dbReference type="FunFam" id="1.20.1070.10:FF:000044">
    <property type="entry name" value="Opsin, ultraviolet-sensitive"/>
    <property type="match status" value="1"/>
</dbReference>
<evidence type="ECO:0000256" key="12">
    <source>
        <dbReference type="ARBA" id="ARBA00023180"/>
    </source>
</evidence>
<dbReference type="GO" id="GO:0016020">
    <property type="term" value="C:membrane"/>
    <property type="evidence" value="ECO:0007669"/>
    <property type="project" value="UniProtKB-SubCell"/>
</dbReference>
<dbReference type="SUPFAM" id="SSF81321">
    <property type="entry name" value="Family A G protein-coupled receptor-like"/>
    <property type="match status" value="1"/>
</dbReference>
<dbReference type="PRINTS" id="PR00238">
    <property type="entry name" value="OPSIN"/>
</dbReference>
<feature type="transmembrane region" description="Helical" evidence="16">
    <location>
        <begin position="132"/>
        <end position="154"/>
    </location>
</feature>
<organism evidence="20">
    <name type="scientific">Heliconius melpomene</name>
    <name type="common">Postman butterfly</name>
    <dbReference type="NCBI Taxonomy" id="34740"/>
    <lineage>
        <taxon>Eukaryota</taxon>
        <taxon>Metazoa</taxon>
        <taxon>Ecdysozoa</taxon>
        <taxon>Arthropoda</taxon>
        <taxon>Hexapoda</taxon>
        <taxon>Insecta</taxon>
        <taxon>Pterygota</taxon>
        <taxon>Neoptera</taxon>
        <taxon>Endopterygota</taxon>
        <taxon>Lepidoptera</taxon>
        <taxon>Glossata</taxon>
        <taxon>Ditrysia</taxon>
        <taxon>Papilionoidea</taxon>
        <taxon>Nymphalidae</taxon>
        <taxon>Heliconiinae</taxon>
        <taxon>Heliconiini</taxon>
        <taxon>Heliconius</taxon>
    </lineage>
</organism>
<keyword evidence="6 16" id="KW-1133">Transmembrane helix</keyword>
<dbReference type="PROSITE" id="PS50262">
    <property type="entry name" value="G_PROTEIN_RECEP_F1_2"/>
    <property type="match status" value="1"/>
</dbReference>
<evidence type="ECO:0000256" key="17">
    <source>
        <dbReference type="SAM" id="MobiDB-lite"/>
    </source>
</evidence>
<dbReference type="Pfam" id="PF00001">
    <property type="entry name" value="7tm_1"/>
    <property type="match status" value="1"/>
</dbReference>
<dbReference type="PROSITE" id="PS00238">
    <property type="entry name" value="OPSIN"/>
    <property type="match status" value="1"/>
</dbReference>
<feature type="transmembrane region" description="Helical" evidence="16">
    <location>
        <begin position="95"/>
        <end position="112"/>
    </location>
</feature>
<keyword evidence="9 16" id="KW-0472">Membrane</keyword>
<evidence type="ECO:0000256" key="5">
    <source>
        <dbReference type="ARBA" id="ARBA00022925"/>
    </source>
</evidence>
<dbReference type="PRINTS" id="PR00578">
    <property type="entry name" value="OPSINLTRLEYE"/>
</dbReference>
<keyword evidence="10" id="KW-1015">Disulfide bond</keyword>
<evidence type="ECO:0000256" key="11">
    <source>
        <dbReference type="ARBA" id="ARBA00023170"/>
    </source>
</evidence>
<evidence type="ECO:0000256" key="1">
    <source>
        <dbReference type="ARBA" id="ARBA00004141"/>
    </source>
</evidence>
<feature type="region of interest" description="Disordered" evidence="17">
    <location>
        <begin position="359"/>
        <end position="380"/>
    </location>
</feature>
<proteinExistence type="evidence at transcript level"/>
<dbReference type="GO" id="GO:0007601">
    <property type="term" value="P:visual perception"/>
    <property type="evidence" value="ECO:0007669"/>
    <property type="project" value="UniProtKB-KW"/>
</dbReference>
<feature type="compositionally biased region" description="Polar residues" evidence="17">
    <location>
        <begin position="359"/>
        <end position="372"/>
    </location>
</feature>
<comment type="similarity">
    <text evidence="16">Belongs to the G-protein coupled receptor 1 family. Opsin subfamily.</text>
</comment>
<keyword evidence="5 16" id="KW-0681">Retinal protein</keyword>
<evidence type="ECO:0000256" key="3">
    <source>
        <dbReference type="ARBA" id="ARBA00022606"/>
    </source>
</evidence>
<feature type="transmembrane region" description="Helical" evidence="16">
    <location>
        <begin position="60"/>
        <end position="83"/>
    </location>
</feature>
<gene>
    <name evidence="20" type="primary">LWRh</name>
</gene>
<evidence type="ECO:0000256" key="6">
    <source>
        <dbReference type="ARBA" id="ARBA00022989"/>
    </source>
</evidence>
<protein>
    <submittedName>
        <fullName evidence="20">Opsin</fullName>
    </submittedName>
</protein>
<comment type="subcellular location">
    <subcellularLocation>
        <location evidence="1 16">Membrane</location>
        <topology evidence="1 16">Multi-pass membrane protein</topology>
    </subcellularLocation>
</comment>
<evidence type="ECO:0000259" key="18">
    <source>
        <dbReference type="PROSITE" id="PS50262"/>
    </source>
</evidence>
<keyword evidence="11 16" id="KW-0675">Receptor</keyword>
<dbReference type="InterPro" id="IPR027430">
    <property type="entry name" value="Retinal_BS"/>
</dbReference>
<keyword evidence="12" id="KW-0325">Glycoprotein</keyword>
<evidence type="ECO:0000256" key="4">
    <source>
        <dbReference type="ARBA" id="ARBA00022692"/>
    </source>
</evidence>
<keyword evidence="13 16" id="KW-0807">Transducer</keyword>
<dbReference type="PANTHER" id="PTHR24240">
    <property type="entry name" value="OPSIN"/>
    <property type="match status" value="1"/>
</dbReference>
<dbReference type="InterPro" id="IPR001760">
    <property type="entry name" value="Opsin"/>
</dbReference>
<dbReference type="PROSITE" id="PS00237">
    <property type="entry name" value="G_PROTEIN_RECEP_F1_1"/>
    <property type="match status" value="1"/>
</dbReference>
<accession>A0A1Y0AYB9</accession>
<keyword evidence="7 16" id="KW-0157">Chromophore</keyword>
<comment type="function">
    <text evidence="15">Visual pigments are the light-absorbing molecules that mediate vision. They consist of an apoprotein, opsin, covalently linked to cis-retinal. May play a role in photoperiodic photoreception.</text>
</comment>
<feature type="domain" description="G-protein coupled receptors family 1 profile" evidence="18">
    <location>
        <begin position="75"/>
        <end position="337"/>
    </location>
</feature>
<dbReference type="InterPro" id="IPR001391">
    <property type="entry name" value="Opsin_lateye"/>
</dbReference>
<feature type="transmembrane region" description="Helical" evidence="16">
    <location>
        <begin position="223"/>
        <end position="251"/>
    </location>
</feature>
<dbReference type="EMBL" id="MF035661">
    <property type="protein sequence ID" value="ART30045.1"/>
    <property type="molecule type" value="mRNA"/>
</dbReference>
<evidence type="ECO:0000256" key="8">
    <source>
        <dbReference type="ARBA" id="ARBA00023040"/>
    </source>
</evidence>
<dbReference type="Gene3D" id="1.20.1070.10">
    <property type="entry name" value="Rhodopsin 7-helix transmembrane proteins"/>
    <property type="match status" value="1"/>
</dbReference>
<evidence type="ECO:0000256" key="7">
    <source>
        <dbReference type="ARBA" id="ARBA00022991"/>
    </source>
</evidence>
<evidence type="ECO:0000256" key="9">
    <source>
        <dbReference type="ARBA" id="ARBA00023136"/>
    </source>
</evidence>
<sequence length="380" mass="41720">MAITSLDPGPGAAALQAWGGQMAAFGSNETVVDKVLPDMLHLIDAHWHQFPPMNPLWHGLLGFVIGVLGFISVTGNGMVVYIFTTTKSLKTPSNILVVNLAFSDFLMMFMMAPPMVINCYNETWVFGPLACQLYACAGSLYGCVSIWTMTMIAFDRYNVIVKGIAAKPMTINGALLRVFFIWAFSLAWTVAPLFGWGRYVPEGNMTACGTDYFDQSISNMTYILLYSIACYYAPLFLIIYSYFFIVQAVAAHEKAMREQAKKMNVASLRSSDQANTSAECKLAKVALMTISLWFMAWTPYLVINYAGIFKTMTISPIVTIWGSVFAKANAVYNPIVYGISHPKYRAALYARFPALSCQTAPEDTGSVASAATATEEKPSA</sequence>
<name>A0A1Y0AYB9_HELME</name>
<evidence type="ECO:0000256" key="10">
    <source>
        <dbReference type="ARBA" id="ARBA00023157"/>
    </source>
</evidence>
<evidence type="ECO:0000256" key="16">
    <source>
        <dbReference type="RuleBase" id="RU004951"/>
    </source>
</evidence>
<evidence type="ECO:0000313" key="20">
    <source>
        <dbReference type="EMBL" id="ART30045.1"/>
    </source>
</evidence>
<comment type="caution">
    <text evidence="16">Lacks conserved residue(s) required for the propagation of feature annotation.</text>
</comment>
<keyword evidence="14" id="KW-0844">Vision</keyword>
<dbReference type="GO" id="GO:0009881">
    <property type="term" value="F:photoreceptor activity"/>
    <property type="evidence" value="ECO:0007669"/>
    <property type="project" value="UniProtKB-KW"/>
</dbReference>
<dbReference type="InterPro" id="IPR000276">
    <property type="entry name" value="GPCR_Rhodpsn"/>
</dbReference>
<dbReference type="CDD" id="cd15079">
    <property type="entry name" value="7tmA_photoreceptors_insect"/>
    <property type="match status" value="1"/>
</dbReference>
<keyword evidence="8 16" id="KW-0297">G-protein coupled receptor</keyword>
<dbReference type="GO" id="GO:0004930">
    <property type="term" value="F:G protein-coupled receptor activity"/>
    <property type="evidence" value="ECO:0007669"/>
    <property type="project" value="UniProtKB-KW"/>
</dbReference>
<feature type="transmembrane region" description="Helical" evidence="16">
    <location>
        <begin position="285"/>
        <end position="307"/>
    </location>
</feature>
<evidence type="ECO:0000313" key="19">
    <source>
        <dbReference type="EMBL" id="ART30037.1"/>
    </source>
</evidence>
<dbReference type="EMBL" id="MF035653">
    <property type="protein sequence ID" value="ART30037.1"/>
    <property type="molecule type" value="mRNA"/>
</dbReference>